<dbReference type="AlphaFoldDB" id="C2ERF4"/>
<gene>
    <name evidence="1" type="ORF">HMPREF0549_0040</name>
</gene>
<protein>
    <submittedName>
        <fullName evidence="1">Uncharacterized protein</fullName>
    </submittedName>
</protein>
<comment type="caution">
    <text evidence="1">The sequence shown here is derived from an EMBL/GenBank/DDBJ whole genome shotgun (WGS) entry which is preliminary data.</text>
</comment>
<dbReference type="Proteomes" id="UP000004483">
    <property type="component" value="Unassembled WGS sequence"/>
</dbReference>
<sequence>MKRSPKHELVTIENDIKVAVVRCNLGGTAQLMRPISLNS</sequence>
<dbReference type="HOGENOM" id="CLU_3311998_0_0_9"/>
<proteinExistence type="predicted"/>
<evidence type="ECO:0000313" key="1">
    <source>
        <dbReference type="EMBL" id="EEJ41514.1"/>
    </source>
</evidence>
<evidence type="ECO:0000313" key="2">
    <source>
        <dbReference type="Proteomes" id="UP000004483"/>
    </source>
</evidence>
<accession>C2ERF4</accession>
<dbReference type="STRING" id="1423814.HMPREF0549_0040"/>
<dbReference type="EMBL" id="ACGV01000005">
    <property type="protein sequence ID" value="EEJ41514.1"/>
    <property type="molecule type" value="Genomic_DNA"/>
</dbReference>
<reference evidence="1 2" key="1">
    <citation type="submission" date="2009-01" db="EMBL/GenBank/DDBJ databases">
        <authorList>
            <person name="Qin X."/>
            <person name="Bachman B."/>
            <person name="Battles P."/>
            <person name="Bell A."/>
            <person name="Bess C."/>
            <person name="Bickham C."/>
            <person name="Chaboub L."/>
            <person name="Chen D."/>
            <person name="Coyle M."/>
            <person name="Deiros D.R."/>
            <person name="Dinh H."/>
            <person name="Forbes L."/>
            <person name="Fowler G."/>
            <person name="Francisco L."/>
            <person name="Fu Q."/>
            <person name="Gubbala S."/>
            <person name="Hale W."/>
            <person name="Han Y."/>
            <person name="Hemphill L."/>
            <person name="Highlander S.K."/>
            <person name="Hirani K."/>
            <person name="Hogues M."/>
            <person name="Jackson L."/>
            <person name="Jakkamsetti A."/>
            <person name="Javaid M."/>
            <person name="Jiang H."/>
            <person name="Korchina V."/>
            <person name="Kovar C."/>
            <person name="Lara F."/>
            <person name="Lee S."/>
            <person name="Mata R."/>
            <person name="Mathew T."/>
            <person name="Moen C."/>
            <person name="Morales K."/>
            <person name="Munidasa M."/>
            <person name="Nazareth L."/>
            <person name="Ngo R."/>
            <person name="Nguyen L."/>
            <person name="Okwuonu G."/>
            <person name="Ongeri F."/>
            <person name="Patil S."/>
            <person name="Petrosino J."/>
            <person name="Pham C."/>
            <person name="Pham P."/>
            <person name="Pu L.-L."/>
            <person name="Puazo M."/>
            <person name="Raj R."/>
            <person name="Reid J."/>
            <person name="Rouhana J."/>
            <person name="Saada N."/>
            <person name="Shang Y."/>
            <person name="Simmons D."/>
            <person name="Thornton R."/>
            <person name="Warren J."/>
            <person name="Weissenberger G."/>
            <person name="Zhang J."/>
            <person name="Zhang L."/>
            <person name="Zhou C."/>
            <person name="Zhu D."/>
            <person name="Muzny D."/>
            <person name="Worley K."/>
            <person name="Gibbs R."/>
        </authorList>
    </citation>
    <scope>NUCLEOTIDE SEQUENCE [LARGE SCALE GENOMIC DNA]</scope>
    <source>
        <strain evidence="1 2">ATCC 49540</strain>
    </source>
</reference>
<organism evidence="1 2">
    <name type="scientific">Limosilactobacillus vaginalis DSM 5837 = ATCC 49540</name>
    <dbReference type="NCBI Taxonomy" id="1423814"/>
    <lineage>
        <taxon>Bacteria</taxon>
        <taxon>Bacillati</taxon>
        <taxon>Bacillota</taxon>
        <taxon>Bacilli</taxon>
        <taxon>Lactobacillales</taxon>
        <taxon>Lactobacillaceae</taxon>
        <taxon>Limosilactobacillus</taxon>
    </lineage>
</organism>
<name>C2ERF4_9LACO</name>